<reference evidence="10 11" key="1">
    <citation type="journal article" date="2010" name="Stand. Genomic Sci.">
        <title>Complete genome sequence of Streptosporangium roseum type strain (NI 9100).</title>
        <authorList>
            <person name="Nolan M."/>
            <person name="Sikorski J."/>
            <person name="Jando M."/>
            <person name="Lucas S."/>
            <person name="Lapidus A."/>
            <person name="Glavina Del Rio T."/>
            <person name="Chen F."/>
            <person name="Tice H."/>
            <person name="Pitluck S."/>
            <person name="Cheng J.F."/>
            <person name="Chertkov O."/>
            <person name="Sims D."/>
            <person name="Meincke L."/>
            <person name="Brettin T."/>
            <person name="Han C."/>
            <person name="Detter J.C."/>
            <person name="Bruce D."/>
            <person name="Goodwin L."/>
            <person name="Land M."/>
            <person name="Hauser L."/>
            <person name="Chang Y.J."/>
            <person name="Jeffries C.D."/>
            <person name="Ivanova N."/>
            <person name="Mavromatis K."/>
            <person name="Mikhailova N."/>
            <person name="Chen A."/>
            <person name="Palaniappan K."/>
            <person name="Chain P."/>
            <person name="Rohde M."/>
            <person name="Goker M."/>
            <person name="Bristow J."/>
            <person name="Eisen J.A."/>
            <person name="Markowitz V."/>
            <person name="Hugenholtz P."/>
            <person name="Kyrpides N.C."/>
            <person name="Klenk H.P."/>
        </authorList>
    </citation>
    <scope>NUCLEOTIDE SEQUENCE [LARGE SCALE GENOMIC DNA]</scope>
    <source>
        <strain evidence="11">ATCC 12428 / DSM 43021 / JCM 3005 / NI 9100</strain>
    </source>
</reference>
<dbReference type="AlphaFoldDB" id="D2AZF5"/>
<dbReference type="PANTHER" id="PTHR30572">
    <property type="entry name" value="MEMBRANE COMPONENT OF TRANSPORTER-RELATED"/>
    <property type="match status" value="1"/>
</dbReference>
<feature type="transmembrane region" description="Helical" evidence="7">
    <location>
        <begin position="331"/>
        <end position="353"/>
    </location>
</feature>
<feature type="domain" description="MacB-like periplasmic core" evidence="9">
    <location>
        <begin position="32"/>
        <end position="232"/>
    </location>
</feature>
<keyword evidence="2" id="KW-1003">Cell membrane</keyword>
<evidence type="ECO:0000313" key="11">
    <source>
        <dbReference type="Proteomes" id="UP000002029"/>
    </source>
</evidence>
<feature type="transmembrane region" description="Helical" evidence="7">
    <location>
        <begin position="278"/>
        <end position="303"/>
    </location>
</feature>
<feature type="transmembrane region" description="Helical" evidence="7">
    <location>
        <begin position="31"/>
        <end position="51"/>
    </location>
</feature>
<dbReference type="HOGENOM" id="CLU_000604_8_0_11"/>
<dbReference type="OrthoDB" id="9780560at2"/>
<dbReference type="Proteomes" id="UP000002029">
    <property type="component" value="Chromosome"/>
</dbReference>
<dbReference type="GO" id="GO:0005886">
    <property type="term" value="C:plasma membrane"/>
    <property type="evidence" value="ECO:0007669"/>
    <property type="project" value="UniProtKB-SubCell"/>
</dbReference>
<feature type="transmembrane region" description="Helical" evidence="7">
    <location>
        <begin position="365"/>
        <end position="384"/>
    </location>
</feature>
<dbReference type="InterPro" id="IPR050250">
    <property type="entry name" value="Macrolide_Exporter_MacB"/>
</dbReference>
<dbReference type="InterPro" id="IPR003838">
    <property type="entry name" value="ABC3_permease_C"/>
</dbReference>
<keyword evidence="3 7" id="KW-0812">Transmembrane</keyword>
<evidence type="ECO:0000313" key="10">
    <source>
        <dbReference type="EMBL" id="ACZ83340.1"/>
    </source>
</evidence>
<accession>D2AZF5</accession>
<evidence type="ECO:0000256" key="6">
    <source>
        <dbReference type="ARBA" id="ARBA00038076"/>
    </source>
</evidence>
<evidence type="ECO:0000256" key="1">
    <source>
        <dbReference type="ARBA" id="ARBA00004651"/>
    </source>
</evidence>
<evidence type="ECO:0000256" key="3">
    <source>
        <dbReference type="ARBA" id="ARBA00022692"/>
    </source>
</evidence>
<dbReference type="PANTHER" id="PTHR30572:SF4">
    <property type="entry name" value="ABC TRANSPORTER PERMEASE YTRF"/>
    <property type="match status" value="1"/>
</dbReference>
<gene>
    <name evidence="10" type="ordered locus">Sros_0308</name>
</gene>
<protein>
    <submittedName>
        <fullName evidence="10">ABC transporter related protein</fullName>
    </submittedName>
</protein>
<evidence type="ECO:0000256" key="5">
    <source>
        <dbReference type="ARBA" id="ARBA00023136"/>
    </source>
</evidence>
<comment type="subcellular location">
    <subcellularLocation>
        <location evidence="1">Cell membrane</location>
        <topology evidence="1">Multi-pass membrane protein</topology>
    </subcellularLocation>
</comment>
<dbReference type="Pfam" id="PF02687">
    <property type="entry name" value="FtsX"/>
    <property type="match status" value="1"/>
</dbReference>
<keyword evidence="5 7" id="KW-0472">Membrane</keyword>
<dbReference type="RefSeq" id="WP_012887086.1">
    <property type="nucleotide sequence ID" value="NC_013595.1"/>
</dbReference>
<dbReference type="EMBL" id="CP001814">
    <property type="protein sequence ID" value="ACZ83340.1"/>
    <property type="molecule type" value="Genomic_DNA"/>
</dbReference>
<dbReference type="Pfam" id="PF12704">
    <property type="entry name" value="MacB_PCD"/>
    <property type="match status" value="1"/>
</dbReference>
<name>D2AZF5_STRRD</name>
<sequence>MAADALQPARMWPGDVVKVGAVGLRTRPMRAFLSALGIAIGIAAMVAVVGISSSSRADLDRALASLGTNLLTVSPGTTMTGEQARLPVEAEAMVGRIGPVSAVSAIGSVDGAKVYRTDKVPATETKGIAAYAARIDLRAAIGAEVRSGTWLNAATAAYPATVLGATAAERLGIGRVKPGTQVLIGGEWFTVVGILDPAPLAPELDTAALVGWPAAESELGFDGHPTTVYTRSEESQVESVRSVLGATANPEAPNEVEVSRPSDALAAKQAAGEAFTGLLLGLGAVALLVGGVGVANTMVISVLERRAEIGLRRSLGATRGQIRTQFLAESLLLSALGGAGGASLGAAVTAGYAVYQGWPAVVPPWAVVGGVAATLAIGALAGLYPAIRASRLAPTEALATT</sequence>
<proteinExistence type="inferred from homology"/>
<keyword evidence="4 7" id="KW-1133">Transmembrane helix</keyword>
<evidence type="ECO:0000259" key="9">
    <source>
        <dbReference type="Pfam" id="PF12704"/>
    </source>
</evidence>
<comment type="similarity">
    <text evidence="6">Belongs to the ABC-4 integral membrane protein family.</text>
</comment>
<evidence type="ECO:0000259" key="8">
    <source>
        <dbReference type="Pfam" id="PF02687"/>
    </source>
</evidence>
<dbReference type="InterPro" id="IPR025857">
    <property type="entry name" value="MacB_PCD"/>
</dbReference>
<organism evidence="10 11">
    <name type="scientific">Streptosporangium roseum (strain ATCC 12428 / DSM 43021 / JCM 3005 / KCTC 9067 / NCIMB 10171 / NRRL 2505 / NI 9100)</name>
    <dbReference type="NCBI Taxonomy" id="479432"/>
    <lineage>
        <taxon>Bacteria</taxon>
        <taxon>Bacillati</taxon>
        <taxon>Actinomycetota</taxon>
        <taxon>Actinomycetes</taxon>
        <taxon>Streptosporangiales</taxon>
        <taxon>Streptosporangiaceae</taxon>
        <taxon>Streptosporangium</taxon>
    </lineage>
</organism>
<evidence type="ECO:0000256" key="7">
    <source>
        <dbReference type="SAM" id="Phobius"/>
    </source>
</evidence>
<keyword evidence="11" id="KW-1185">Reference proteome</keyword>
<dbReference type="eggNOG" id="COG0577">
    <property type="taxonomic scope" value="Bacteria"/>
</dbReference>
<dbReference type="GO" id="GO:0022857">
    <property type="term" value="F:transmembrane transporter activity"/>
    <property type="evidence" value="ECO:0007669"/>
    <property type="project" value="TreeGrafter"/>
</dbReference>
<evidence type="ECO:0000256" key="2">
    <source>
        <dbReference type="ARBA" id="ARBA00022475"/>
    </source>
</evidence>
<dbReference type="KEGG" id="sro:Sros_0308"/>
<evidence type="ECO:0000256" key="4">
    <source>
        <dbReference type="ARBA" id="ARBA00022989"/>
    </source>
</evidence>
<dbReference type="STRING" id="479432.Sros_0308"/>
<feature type="domain" description="ABC3 transporter permease C-terminal" evidence="8">
    <location>
        <begin position="282"/>
        <end position="393"/>
    </location>
</feature>